<evidence type="ECO:0000313" key="1">
    <source>
        <dbReference type="EMBL" id="MBX57075.1"/>
    </source>
</evidence>
<proteinExistence type="predicted"/>
<sequence length="11" mass="1239">MRFHSACMASV</sequence>
<organism evidence="1">
    <name type="scientific">Rhizophora mucronata</name>
    <name type="common">Asiatic mangrove</name>
    <dbReference type="NCBI Taxonomy" id="61149"/>
    <lineage>
        <taxon>Eukaryota</taxon>
        <taxon>Viridiplantae</taxon>
        <taxon>Streptophyta</taxon>
        <taxon>Embryophyta</taxon>
        <taxon>Tracheophyta</taxon>
        <taxon>Spermatophyta</taxon>
        <taxon>Magnoliopsida</taxon>
        <taxon>eudicotyledons</taxon>
        <taxon>Gunneridae</taxon>
        <taxon>Pentapetalae</taxon>
        <taxon>rosids</taxon>
        <taxon>fabids</taxon>
        <taxon>Malpighiales</taxon>
        <taxon>Rhizophoraceae</taxon>
        <taxon>Rhizophora</taxon>
    </lineage>
</organism>
<reference evidence="1" key="1">
    <citation type="submission" date="2018-02" db="EMBL/GenBank/DDBJ databases">
        <title>Rhizophora mucronata_Transcriptome.</title>
        <authorList>
            <person name="Meera S.P."/>
            <person name="Sreeshan A."/>
            <person name="Augustine A."/>
        </authorList>
    </citation>
    <scope>NUCLEOTIDE SEQUENCE</scope>
    <source>
        <tissue evidence="1">Leaf</tissue>
    </source>
</reference>
<protein>
    <submittedName>
        <fullName evidence="1">Uncharacterized protein</fullName>
    </submittedName>
</protein>
<dbReference type="EMBL" id="GGEC01076591">
    <property type="protein sequence ID" value="MBX57075.1"/>
    <property type="molecule type" value="Transcribed_RNA"/>
</dbReference>
<name>A0A2P2PQT2_RHIMU</name>
<accession>A0A2P2PQT2</accession>